<evidence type="ECO:0000256" key="1">
    <source>
        <dbReference type="SAM" id="MobiDB-lite"/>
    </source>
</evidence>
<gene>
    <name evidence="2" type="ORF">FH965_13430</name>
</gene>
<evidence type="ECO:0000313" key="2">
    <source>
        <dbReference type="EMBL" id="QDQ16302.1"/>
    </source>
</evidence>
<protein>
    <submittedName>
        <fullName evidence="2">Tryptophan synthase subunit(Beta)</fullName>
    </submittedName>
</protein>
<feature type="region of interest" description="Disordered" evidence="1">
    <location>
        <begin position="1"/>
        <end position="26"/>
    </location>
</feature>
<accession>A0A516RKV8</accession>
<name>A0A516RKV8_STRST</name>
<dbReference type="EMBL" id="CP040916">
    <property type="protein sequence ID" value="QDQ16302.1"/>
    <property type="molecule type" value="Genomic_DNA"/>
</dbReference>
<proteinExistence type="predicted"/>
<sequence>MPRRRPSAPPAGTSARPPRPFAAPSPATCTVIYRRRSCRAPGDDRVHRRLVRGEGDGEVDGHLP</sequence>
<evidence type="ECO:0000313" key="3">
    <source>
        <dbReference type="Proteomes" id="UP000316806"/>
    </source>
</evidence>
<reference evidence="2 3" key="1">
    <citation type="journal article" date="2019" name="J. Ind. Microbiol. Biotechnol.">
        <title>The complete genomic sequence of Streptomyces spectabilis NRRL-2792 and identification of secondary metabolite biosynthetic gene clusters.</title>
        <authorList>
            <person name="Sinha A."/>
            <person name="Phillips-Salemka S."/>
            <person name="Niraula T.A."/>
            <person name="Short K.A."/>
            <person name="Niraula N.P."/>
        </authorList>
    </citation>
    <scope>NUCLEOTIDE SEQUENCE [LARGE SCALE GENOMIC DNA]</scope>
    <source>
        <strain evidence="2 3">NRRL 2792</strain>
    </source>
</reference>
<dbReference type="AlphaFoldDB" id="A0A516RKV8"/>
<dbReference type="Proteomes" id="UP000316806">
    <property type="component" value="Chromosome"/>
</dbReference>
<organism evidence="2 3">
    <name type="scientific">Streptomyces spectabilis</name>
    <dbReference type="NCBI Taxonomy" id="68270"/>
    <lineage>
        <taxon>Bacteria</taxon>
        <taxon>Bacillati</taxon>
        <taxon>Actinomycetota</taxon>
        <taxon>Actinomycetes</taxon>
        <taxon>Kitasatosporales</taxon>
        <taxon>Streptomycetaceae</taxon>
        <taxon>Streptomyces</taxon>
    </lineage>
</organism>